<dbReference type="Pfam" id="PF00326">
    <property type="entry name" value="Peptidase_S9"/>
    <property type="match status" value="1"/>
</dbReference>
<keyword evidence="5" id="KW-1185">Reference proteome</keyword>
<dbReference type="PANTHER" id="PTHR48081">
    <property type="entry name" value="AB HYDROLASE SUPERFAMILY PROTEIN C4A8.06C"/>
    <property type="match status" value="1"/>
</dbReference>
<evidence type="ECO:0000259" key="2">
    <source>
        <dbReference type="Pfam" id="PF00326"/>
    </source>
</evidence>
<feature type="domain" description="Peptidase S9 prolyl oligopeptidase catalytic" evidence="2">
    <location>
        <begin position="240"/>
        <end position="321"/>
    </location>
</feature>
<evidence type="ECO:0000256" key="1">
    <source>
        <dbReference type="ARBA" id="ARBA00022801"/>
    </source>
</evidence>
<accession>A0ABR3F0J6</accession>
<dbReference type="Proteomes" id="UP001465976">
    <property type="component" value="Unassembled WGS sequence"/>
</dbReference>
<dbReference type="InterPro" id="IPR049492">
    <property type="entry name" value="BD-FAE-like_dom"/>
</dbReference>
<organism evidence="4 5">
    <name type="scientific">Marasmius crinis-equi</name>
    <dbReference type="NCBI Taxonomy" id="585013"/>
    <lineage>
        <taxon>Eukaryota</taxon>
        <taxon>Fungi</taxon>
        <taxon>Dikarya</taxon>
        <taxon>Basidiomycota</taxon>
        <taxon>Agaricomycotina</taxon>
        <taxon>Agaricomycetes</taxon>
        <taxon>Agaricomycetidae</taxon>
        <taxon>Agaricales</taxon>
        <taxon>Marasmiineae</taxon>
        <taxon>Marasmiaceae</taxon>
        <taxon>Marasmius</taxon>
    </lineage>
</organism>
<evidence type="ECO:0008006" key="6">
    <source>
        <dbReference type="Google" id="ProtNLM"/>
    </source>
</evidence>
<evidence type="ECO:0000313" key="5">
    <source>
        <dbReference type="Proteomes" id="UP001465976"/>
    </source>
</evidence>
<proteinExistence type="predicted"/>
<dbReference type="InterPro" id="IPR001375">
    <property type="entry name" value="Peptidase_S9_cat"/>
</dbReference>
<dbReference type="EMBL" id="JBAHYK010001285">
    <property type="protein sequence ID" value="KAL0568657.1"/>
    <property type="molecule type" value="Genomic_DNA"/>
</dbReference>
<sequence length="322" mass="35485">MTSAKEPIEIVFKQVDGIDIYLDVYLPSAATKENPAPIVLFWHGGGLLQGTRKGLGPHQLEAPEKHNVCLVSADYRLAPQFRFPAILSDCASAMTFLQSSAFQDAVQGRADPSRVVLSGGSAGGWLSLLCGMGIGFDESGIPRPPKVQGIAAIYPISDMQDPFWHTKQHPVSYMDKVVTREQVEPFINPDDKSSRISNSALTDRRGIFYSYMVQEAILPQLLLDGTDIPLTAFSVAPAIDSLKDTPNKYPVPPTFIVHGTLDDKVPIAQARDVVAALERLKKGGTDADFEYEELEGVNHLYDREPGQPMDRYWAFIKRVLKV</sequence>
<name>A0ABR3F0J6_9AGAR</name>
<dbReference type="SUPFAM" id="SSF53474">
    <property type="entry name" value="alpha/beta-Hydrolases"/>
    <property type="match status" value="1"/>
</dbReference>
<dbReference type="Pfam" id="PF20434">
    <property type="entry name" value="BD-FAE"/>
    <property type="match status" value="1"/>
</dbReference>
<dbReference type="PANTHER" id="PTHR48081:SF3">
    <property type="entry name" value="ALPHA_BETA HYDROLASE FOLD-3 DOMAIN-CONTAINING PROTEIN"/>
    <property type="match status" value="1"/>
</dbReference>
<dbReference type="Gene3D" id="3.40.50.1820">
    <property type="entry name" value="alpha/beta hydrolase"/>
    <property type="match status" value="1"/>
</dbReference>
<gene>
    <name evidence="4" type="ORF">V5O48_013320</name>
</gene>
<keyword evidence="1" id="KW-0378">Hydrolase</keyword>
<feature type="domain" description="BD-FAE-like" evidence="3">
    <location>
        <begin position="22"/>
        <end position="162"/>
    </location>
</feature>
<reference evidence="4 5" key="1">
    <citation type="submission" date="2024-02" db="EMBL/GenBank/DDBJ databases">
        <title>A draft genome for the cacao thread blight pathogen Marasmius crinis-equi.</title>
        <authorList>
            <person name="Cohen S.P."/>
            <person name="Baruah I.K."/>
            <person name="Amoako-Attah I."/>
            <person name="Bukari Y."/>
            <person name="Meinhardt L.W."/>
            <person name="Bailey B.A."/>
        </authorList>
    </citation>
    <scope>NUCLEOTIDE SEQUENCE [LARGE SCALE GENOMIC DNA]</scope>
    <source>
        <strain evidence="4 5">GH-76</strain>
    </source>
</reference>
<evidence type="ECO:0000313" key="4">
    <source>
        <dbReference type="EMBL" id="KAL0568657.1"/>
    </source>
</evidence>
<dbReference type="InterPro" id="IPR050300">
    <property type="entry name" value="GDXG_lipolytic_enzyme"/>
</dbReference>
<protein>
    <recommendedName>
        <fullName evidence="6">Alpha/beta-hydrolase</fullName>
    </recommendedName>
</protein>
<dbReference type="InterPro" id="IPR029058">
    <property type="entry name" value="AB_hydrolase_fold"/>
</dbReference>
<comment type="caution">
    <text evidence="4">The sequence shown here is derived from an EMBL/GenBank/DDBJ whole genome shotgun (WGS) entry which is preliminary data.</text>
</comment>
<evidence type="ECO:0000259" key="3">
    <source>
        <dbReference type="Pfam" id="PF20434"/>
    </source>
</evidence>